<feature type="chain" id="PRO_5002536268" description="F5/8 type C domain-containing protein" evidence="1">
    <location>
        <begin position="19"/>
        <end position="479"/>
    </location>
</feature>
<reference evidence="2 3" key="1">
    <citation type="journal article" date="2015" name="Nature">
        <title>rRNA introns, odd ribosomes, and small enigmatic genomes across a large radiation of phyla.</title>
        <authorList>
            <person name="Brown C.T."/>
            <person name="Hug L.A."/>
            <person name="Thomas B.C."/>
            <person name="Sharon I."/>
            <person name="Castelle C.J."/>
            <person name="Singh A."/>
            <person name="Wilkins M.J."/>
            <person name="Williams K.H."/>
            <person name="Banfield J.F."/>
        </authorList>
    </citation>
    <scope>NUCLEOTIDE SEQUENCE [LARGE SCALE GENOMIC DNA]</scope>
</reference>
<dbReference type="AlphaFoldDB" id="A0A0G1BQ10"/>
<protein>
    <recommendedName>
        <fullName evidence="4">F5/8 type C domain-containing protein</fullName>
    </recommendedName>
</protein>
<accession>A0A0G1BQ10</accession>
<organism evidence="2 3">
    <name type="scientific">Candidatus Azambacteria bacterium GW2011_GWA2_42_9</name>
    <dbReference type="NCBI Taxonomy" id="1618613"/>
    <lineage>
        <taxon>Bacteria</taxon>
        <taxon>Candidatus Azamiibacteriota</taxon>
    </lineage>
</organism>
<evidence type="ECO:0008006" key="4">
    <source>
        <dbReference type="Google" id="ProtNLM"/>
    </source>
</evidence>
<gene>
    <name evidence="2" type="ORF">UV48_C0014G0002</name>
</gene>
<dbReference type="PATRIC" id="fig|1618613.3.peg.388"/>
<dbReference type="Proteomes" id="UP000034563">
    <property type="component" value="Unassembled WGS sequence"/>
</dbReference>
<evidence type="ECO:0000313" key="3">
    <source>
        <dbReference type="Proteomes" id="UP000034563"/>
    </source>
</evidence>
<keyword evidence="1" id="KW-0732">Signal</keyword>
<sequence length="479" mass="51810">MLIALVTGLLIYSRWANAGSASLYPGSCLGSWKNPHLAQKKPETQTISISETIPAAISSVSEIGAINKENSAVFSEGGIKEIYCGSFNGDFSESEIKLIKSVNLKFSWLVSDEEPRVATSSITIIQPLATSSEAVVQNTNDVINQILDNIHADKVQVIVSTTTSEVTITTNTANPETAVTFDVQISPTSDVGEATTTPTASVEVENAAAIATSSPTSYWWKKYNFFSADDQISNTSTPVVDSSAITAGQVSETIPAATSSLESPIAPTEDFLKVSYTLDGVSWQELGTVNKNNWQNLAFEIPVYQLEDIKKIQIKIESLPILNKTPYVYLDGMALELEYETSLISQPETAAILSQQSNFVSYSSYNRTLNSSNTDGPISISVSVDSFDDFGFNNGCGLNSQSCDFWGIRVTDFDNKSFNSKCVSNETLSHTFTFDLPAGSYIEVMAYAGHTQESCERGGEMSKFLEGNNSGEIFTVTGQ</sequence>
<evidence type="ECO:0000313" key="2">
    <source>
        <dbReference type="EMBL" id="KKS75319.1"/>
    </source>
</evidence>
<proteinExistence type="predicted"/>
<comment type="caution">
    <text evidence="2">The sequence shown here is derived from an EMBL/GenBank/DDBJ whole genome shotgun (WGS) entry which is preliminary data.</text>
</comment>
<evidence type="ECO:0000256" key="1">
    <source>
        <dbReference type="SAM" id="SignalP"/>
    </source>
</evidence>
<feature type="signal peptide" evidence="1">
    <location>
        <begin position="1"/>
        <end position="18"/>
    </location>
</feature>
<name>A0A0G1BQ10_9BACT</name>
<dbReference type="EMBL" id="LCEQ01000014">
    <property type="protein sequence ID" value="KKS75319.1"/>
    <property type="molecule type" value="Genomic_DNA"/>
</dbReference>